<reference evidence="6 7" key="1">
    <citation type="submission" date="2018-12" db="EMBL/GenBank/DDBJ databases">
        <title>Genome sequence from the cellulolytic species, Caldicellulosiruptor changbaiensis.</title>
        <authorList>
            <person name="Blumer-Schuette S.E."/>
            <person name="Mendoza C."/>
        </authorList>
    </citation>
    <scope>NUCLEOTIDE SEQUENCE [LARGE SCALE GENOMIC DNA]</scope>
    <source>
        <strain evidence="6 7">CBS-Z</strain>
    </source>
</reference>
<dbReference type="InterPro" id="IPR005822">
    <property type="entry name" value="Ribosomal_uL13"/>
</dbReference>
<name>A0A3T0D487_9FIRM</name>
<dbReference type="EMBL" id="CP034791">
    <property type="protein sequence ID" value="AZT89853.1"/>
    <property type="molecule type" value="Genomic_DNA"/>
</dbReference>
<keyword evidence="3 5" id="KW-0687">Ribonucleoprotein</keyword>
<gene>
    <name evidence="5" type="primary">rplM</name>
    <name evidence="6" type="ORF">ELD05_03815</name>
</gene>
<evidence type="ECO:0000256" key="1">
    <source>
        <dbReference type="ARBA" id="ARBA00006227"/>
    </source>
</evidence>
<dbReference type="PANTHER" id="PTHR11545">
    <property type="entry name" value="RIBOSOMAL PROTEIN L13"/>
    <property type="match status" value="1"/>
</dbReference>
<dbReference type="SUPFAM" id="SSF52161">
    <property type="entry name" value="Ribosomal protein L13"/>
    <property type="match status" value="1"/>
</dbReference>
<dbReference type="RefSeq" id="WP_127351427.1">
    <property type="nucleotide sequence ID" value="NZ_CP034791.1"/>
</dbReference>
<sequence>MKTYLAKPNEVPKKWYVIDATGKPLGRLAAKIAVILRGKHKPQFTPNVDTGDYVIVVNAEKVVLSGKKLDKDGYRYHTKYPGGLKFIPYRRLLEKHPEKAIEIAVRGMLPKNRLRDRFMRKLKVYRGPNHPHAAQKPEVLEI</sequence>
<dbReference type="Pfam" id="PF00572">
    <property type="entry name" value="Ribosomal_L13"/>
    <property type="match status" value="1"/>
</dbReference>
<dbReference type="AlphaFoldDB" id="A0A3T0D487"/>
<dbReference type="GO" id="GO:0017148">
    <property type="term" value="P:negative regulation of translation"/>
    <property type="evidence" value="ECO:0007669"/>
    <property type="project" value="TreeGrafter"/>
</dbReference>
<dbReference type="HAMAP" id="MF_01366">
    <property type="entry name" value="Ribosomal_uL13"/>
    <property type="match status" value="1"/>
</dbReference>
<comment type="subunit">
    <text evidence="5">Part of the 50S ribosomal subunit.</text>
</comment>
<dbReference type="CDD" id="cd00392">
    <property type="entry name" value="Ribosomal_L13"/>
    <property type="match status" value="1"/>
</dbReference>
<dbReference type="Gene3D" id="3.90.1180.10">
    <property type="entry name" value="Ribosomal protein L13"/>
    <property type="match status" value="1"/>
</dbReference>
<dbReference type="FunFam" id="3.90.1180.10:FF:000001">
    <property type="entry name" value="50S ribosomal protein L13"/>
    <property type="match status" value="1"/>
</dbReference>
<evidence type="ECO:0000256" key="5">
    <source>
        <dbReference type="HAMAP-Rule" id="MF_01366"/>
    </source>
</evidence>
<evidence type="ECO:0000313" key="7">
    <source>
        <dbReference type="Proteomes" id="UP000282930"/>
    </source>
</evidence>
<comment type="function">
    <text evidence="5">This protein is one of the early assembly proteins of the 50S ribosomal subunit, although it is not seen to bind rRNA by itself. It is important during the early stages of 50S assembly.</text>
</comment>
<keyword evidence="2 5" id="KW-0689">Ribosomal protein</keyword>
<organism evidence="6 7">
    <name type="scientific">Caldicellulosiruptor changbaiensis</name>
    <dbReference type="NCBI Taxonomy" id="1222016"/>
    <lineage>
        <taxon>Bacteria</taxon>
        <taxon>Bacillati</taxon>
        <taxon>Bacillota</taxon>
        <taxon>Bacillota incertae sedis</taxon>
        <taxon>Caldicellulosiruptorales</taxon>
        <taxon>Caldicellulosiruptoraceae</taxon>
        <taxon>Caldicellulosiruptor</taxon>
    </lineage>
</organism>
<keyword evidence="7" id="KW-1185">Reference proteome</keyword>
<dbReference type="GO" id="GO:0003729">
    <property type="term" value="F:mRNA binding"/>
    <property type="evidence" value="ECO:0007669"/>
    <property type="project" value="TreeGrafter"/>
</dbReference>
<dbReference type="GO" id="GO:0022625">
    <property type="term" value="C:cytosolic large ribosomal subunit"/>
    <property type="evidence" value="ECO:0007669"/>
    <property type="project" value="TreeGrafter"/>
</dbReference>
<dbReference type="NCBIfam" id="TIGR01066">
    <property type="entry name" value="rplM_bact"/>
    <property type="match status" value="1"/>
</dbReference>
<comment type="similarity">
    <text evidence="1 5">Belongs to the universal ribosomal protein uL13 family.</text>
</comment>
<proteinExistence type="inferred from homology"/>
<protein>
    <recommendedName>
        <fullName evidence="4 5">Large ribosomal subunit protein uL13</fullName>
    </recommendedName>
</protein>
<accession>A0A3T0D487</accession>
<dbReference type="PANTHER" id="PTHR11545:SF2">
    <property type="entry name" value="LARGE RIBOSOMAL SUBUNIT PROTEIN UL13M"/>
    <property type="match status" value="1"/>
</dbReference>
<dbReference type="InterPro" id="IPR005823">
    <property type="entry name" value="Ribosomal_uL13_bac-type"/>
</dbReference>
<dbReference type="InterPro" id="IPR036899">
    <property type="entry name" value="Ribosomal_uL13_sf"/>
</dbReference>
<dbReference type="Proteomes" id="UP000282930">
    <property type="component" value="Chromosome"/>
</dbReference>
<evidence type="ECO:0000256" key="4">
    <source>
        <dbReference type="ARBA" id="ARBA00035201"/>
    </source>
</evidence>
<dbReference type="GO" id="GO:0003735">
    <property type="term" value="F:structural constituent of ribosome"/>
    <property type="evidence" value="ECO:0007669"/>
    <property type="project" value="InterPro"/>
</dbReference>
<dbReference type="PIRSF" id="PIRSF002181">
    <property type="entry name" value="Ribosomal_L13"/>
    <property type="match status" value="1"/>
</dbReference>
<evidence type="ECO:0000256" key="2">
    <source>
        <dbReference type="ARBA" id="ARBA00022980"/>
    </source>
</evidence>
<dbReference type="GO" id="GO:0006412">
    <property type="term" value="P:translation"/>
    <property type="evidence" value="ECO:0007669"/>
    <property type="project" value="UniProtKB-UniRule"/>
</dbReference>
<dbReference type="KEGG" id="ccha:ELD05_03815"/>
<evidence type="ECO:0000313" key="6">
    <source>
        <dbReference type="EMBL" id="AZT89853.1"/>
    </source>
</evidence>
<evidence type="ECO:0000256" key="3">
    <source>
        <dbReference type="ARBA" id="ARBA00023274"/>
    </source>
</evidence>